<reference evidence="4" key="1">
    <citation type="journal article" date="2019" name="Int. J. Syst. Evol. Microbiol.">
        <title>The Global Catalogue of Microorganisms (GCM) 10K type strain sequencing project: providing services to taxonomists for standard genome sequencing and annotation.</title>
        <authorList>
            <consortium name="The Broad Institute Genomics Platform"/>
            <consortium name="The Broad Institute Genome Sequencing Center for Infectious Disease"/>
            <person name="Wu L."/>
            <person name="Ma J."/>
        </authorList>
    </citation>
    <scope>NUCLEOTIDE SEQUENCE [LARGE SCALE GENOMIC DNA]</scope>
    <source>
        <strain evidence="4">CCM 8653</strain>
    </source>
</reference>
<accession>A0ABQ2BB13</accession>
<dbReference type="Proteomes" id="UP000632535">
    <property type="component" value="Unassembled WGS sequence"/>
</dbReference>
<keyword evidence="2" id="KW-0812">Transmembrane</keyword>
<feature type="region of interest" description="Disordered" evidence="1">
    <location>
        <begin position="99"/>
        <end position="135"/>
    </location>
</feature>
<dbReference type="InterPro" id="IPR043777">
    <property type="entry name" value="DUF5719"/>
</dbReference>
<sequence length="556" mass="54781">MAHPVRSGARALVAGVTGIAAVAALGTVALLGDQWAQSWTGAEQRAVAAGTRTVAVEPAEESLVCPPPVALPKGADVGDSQFSASPVPTRSGIGALVQGGAAGVEDGPQGPRTTGLDGGDATALTGDPASGAGQQAAVDGTRVLRATPVADEVFGASASLASVTTQGDLRGLAAASCTSPGTSQWLVGGRTTVGATTTLTVQNPTERPATVTLDVYGPSGKVALGGGGTFTVAAHDQVTTRLESVAPEQDRLAVHVSSTGARVSASLQRQAIDGLVPAGADLVTPGSPPRSSLAVGGVVSHGEPLDDPHAPRLRLLAPGDADTTARISVYGPSGEVTLRGADEVDLEAGVVTDVPLGGLPEGTYAVVVDAQAPVVGAARFDRPGQQPEDSVVGGTPYDVAWSRGQAAPAAAGSALGSVALPDEARARVSLAGVPPERDPDQEPDGEQAVTVRAYDAEGAELGQAELTVAAGATTGVDVADLADGGTPAAVRVDTSDPEADDDADDAADAGPGVLWSVVLEADDGTAEAGTLVATLAPTPARTAPGDVAVRTVDAAR</sequence>
<keyword evidence="4" id="KW-1185">Reference proteome</keyword>
<comment type="caution">
    <text evidence="3">The sequence shown here is derived from an EMBL/GenBank/DDBJ whole genome shotgun (WGS) entry which is preliminary data.</text>
</comment>
<evidence type="ECO:0008006" key="5">
    <source>
        <dbReference type="Google" id="ProtNLM"/>
    </source>
</evidence>
<name>A0ABQ2BB13_9MICO</name>
<feature type="region of interest" description="Disordered" evidence="1">
    <location>
        <begin position="480"/>
        <end position="509"/>
    </location>
</feature>
<keyword evidence="2" id="KW-1133">Transmembrane helix</keyword>
<dbReference type="Pfam" id="PF18986">
    <property type="entry name" value="DUF5719"/>
    <property type="match status" value="1"/>
</dbReference>
<evidence type="ECO:0000256" key="1">
    <source>
        <dbReference type="SAM" id="MobiDB-lite"/>
    </source>
</evidence>
<protein>
    <recommendedName>
        <fullName evidence="5">Large extracellular alpha-helical protein</fullName>
    </recommendedName>
</protein>
<organism evidence="3 4">
    <name type="scientific">Isoptericola cucumis</name>
    <dbReference type="NCBI Taxonomy" id="1776856"/>
    <lineage>
        <taxon>Bacteria</taxon>
        <taxon>Bacillati</taxon>
        <taxon>Actinomycetota</taxon>
        <taxon>Actinomycetes</taxon>
        <taxon>Micrococcales</taxon>
        <taxon>Promicromonosporaceae</taxon>
        <taxon>Isoptericola</taxon>
    </lineage>
</organism>
<gene>
    <name evidence="3" type="ORF">GCM10007368_28150</name>
</gene>
<evidence type="ECO:0000256" key="2">
    <source>
        <dbReference type="SAM" id="Phobius"/>
    </source>
</evidence>
<dbReference type="EMBL" id="BMDG01000009">
    <property type="protein sequence ID" value="GGI09829.1"/>
    <property type="molecule type" value="Genomic_DNA"/>
</dbReference>
<keyword evidence="2" id="KW-0472">Membrane</keyword>
<feature type="compositionally biased region" description="Acidic residues" evidence="1">
    <location>
        <begin position="495"/>
        <end position="507"/>
    </location>
</feature>
<feature type="transmembrane region" description="Helical" evidence="2">
    <location>
        <begin position="12"/>
        <end position="32"/>
    </location>
</feature>
<evidence type="ECO:0000313" key="4">
    <source>
        <dbReference type="Proteomes" id="UP000632535"/>
    </source>
</evidence>
<proteinExistence type="predicted"/>
<evidence type="ECO:0000313" key="3">
    <source>
        <dbReference type="EMBL" id="GGI09829.1"/>
    </source>
</evidence>